<dbReference type="EMBL" id="FTOR01000003">
    <property type="protein sequence ID" value="SIT07361.1"/>
    <property type="molecule type" value="Genomic_DNA"/>
</dbReference>
<accession>A0A1N7P9V3</accession>
<dbReference type="Proteomes" id="UP000186917">
    <property type="component" value="Unassembled WGS sequence"/>
</dbReference>
<proteinExistence type="predicted"/>
<evidence type="ECO:0000313" key="2">
    <source>
        <dbReference type="Proteomes" id="UP000186917"/>
    </source>
</evidence>
<evidence type="ECO:0000313" key="1">
    <source>
        <dbReference type="EMBL" id="SIT07361.1"/>
    </source>
</evidence>
<keyword evidence="2" id="KW-1185">Reference proteome</keyword>
<gene>
    <name evidence="1" type="ORF">SAMN05421788_103320</name>
</gene>
<dbReference type="AlphaFoldDB" id="A0A1N7P9V3"/>
<reference evidence="2" key="1">
    <citation type="submission" date="2017-01" db="EMBL/GenBank/DDBJ databases">
        <authorList>
            <person name="Varghese N."/>
            <person name="Submissions S."/>
        </authorList>
    </citation>
    <scope>NUCLEOTIDE SEQUENCE [LARGE SCALE GENOMIC DNA]</scope>
    <source>
        <strain evidence="2">DSM 21054</strain>
    </source>
</reference>
<organism evidence="1 2">
    <name type="scientific">Filimonas lacunae</name>
    <dbReference type="NCBI Taxonomy" id="477680"/>
    <lineage>
        <taxon>Bacteria</taxon>
        <taxon>Pseudomonadati</taxon>
        <taxon>Bacteroidota</taxon>
        <taxon>Chitinophagia</taxon>
        <taxon>Chitinophagales</taxon>
        <taxon>Chitinophagaceae</taxon>
        <taxon>Filimonas</taxon>
    </lineage>
</organism>
<name>A0A1N7P9V3_9BACT</name>
<protein>
    <submittedName>
        <fullName evidence="1">Uncharacterized protein</fullName>
    </submittedName>
</protein>
<sequence>MYILNILKILTYASGKVKAMISASWYLPD</sequence>